<dbReference type="NCBIfam" id="TIGR01965">
    <property type="entry name" value="VCBS_repeat"/>
    <property type="match status" value="7"/>
</dbReference>
<dbReference type="Pfam" id="PF00353">
    <property type="entry name" value="HemolysinCabind"/>
    <property type="match status" value="1"/>
</dbReference>
<dbReference type="InterPro" id="IPR010221">
    <property type="entry name" value="VCBS_dom"/>
</dbReference>
<dbReference type="PRINTS" id="PR00313">
    <property type="entry name" value="CABNDNGRPT"/>
</dbReference>
<evidence type="ECO:0000256" key="2">
    <source>
        <dbReference type="SAM" id="MobiDB-lite"/>
    </source>
</evidence>
<proteinExistence type="predicted"/>
<gene>
    <name evidence="4" type="ORF">FM038_002460</name>
</gene>
<dbReference type="InterPro" id="IPR018511">
    <property type="entry name" value="Hemolysin-typ_Ca-bd_CS"/>
</dbReference>
<sequence length="2473" mass="258554">MELQCRRCQSRLLSSGETITFSYTVTATDNNNGVATTVVSFTITGTNDAPTVSATASAGFTEAADASTQTLTDSGTVTFGDVDTNDIIDITFASNNNISWNGGDLDSGLTTALINGFSTSATDEAPGNTAWNYNAAGVNLDFLAQGETITFSYTVTATDNNNGVATTVVSFTITGTNDAPTVSATASAGFTEAADASTQTLTDSGTVTFGDVDTNDVIDITFASNNNISWNGGDLDSGLTTALINGFSTSATDEAPGNTTWNYNAADIDLDFLAQGETITFSYTVTATDNNNGVATTVVSFTITGTNDAPTVSATASAGFTEAADASTQTLTDSGTVTFGDVDTNDVIDITFASNNNISWNGGDLDSGLTTALINGFSTSATDEAPGNTAWNYNAAGVNLDFLAQGETITFSYTVTATDNNNGVATTVVSFTITGTNDAPVLLSETKILTSITEDETSQAYSVSEILAANVSDVDNGAVEGMAITSLDDGNGTWQVSIGGGAWIDLDPTNISSTQALLLSASDQIRFVPNSEQGTTAEFTYRAWDQTTGSAGTTVNITETGGSSAFSTEENTVKITATDVDDPSELTPDTNRANEGQTLEVLDVNKGVLANDKDVDNTLSVATFSLLAADNLTVIKTVNAGETISIDGYGDITINADGTYTFVAADDWNGETPPTIQYETNTGSTSTLNISINTVDAFDDAQGSSFAASASSADNWGTENGAQVNPLFAISARNANGEVGEVNYSSDANKLGVVGTPRTQGATTDQIEFNAETGQSEALIFTFNGLVNQATFNVSNMYSSEEGGEQGIWKAYYQGQLVAMETFKTDGSNSGEFTIDTGNLVFDTLVFEATYTLDELNQANPGGDSSDYYLTSITVSGPALGGDALVVQEGGSLSASSIEDGLLANDLDPDHDIGDHTHVLADSFSITAVNGSDIPASNTITLTSGAILTIYNDGTYNYNTNGAFSGLKAGELDTDTFTYTITDEFGATDTATVTINIIGTDDVPVLTPDLGSVTEDTAVTVGGDLVTNGQLDAGTGGDAGEDKFTADSFTGTYGTLVLDASGNWTYTADNSQTAIQDLTSEPTSFLNDIFTVLNADGVTTTTVTITIYGTDEISGGNKVLLSLDDADTLGANTDTHSDSLNFTAASANISNFAFGNLNGITVSGFDGTLSWVIVGGHLIGSLAGTQTQIIRIELSSSEIVAGTTGGVTVTATLLDNMDHNLDADALQINGIEVIATDSNGSTATGSVSVTVLDDAGIAKDDEETLDVLVDNFLVGDIEAVWTSHSGGQNVDTFDGTDATGNDYGGGEDNDSGHDQIRWGETSGKQSGYGFIDNDTALSDGLLLNQDISLGTFTHYNYTINSDTGITSATMQITFTVKDALGNETLVTLDIPFAHDETPNSGSNSDDIITIGTPSITFDHDGSVYTIQVVGFRDPSTPDADPITVINTAEGQSTNYEIIVKVTEGSDYQLPATSGNVLTNDITGADTDLSVITIDSEHDIDPEAAAVTDTGTRVDGDYGYLFIFSDGSYTYQLTTDANDIPDNAKEEFHYTMRDSDGDESNATLTINLNTVEGHIGKPTLTQDDSLTVLEDSVQTTGNVLTDSETGDSDADDELTVTSFTILGHTGSYTAGTEVVLTYDIEIGGTLETLEIGTLKLESDGSYSFTPGEDWSGTVPLITYTTNTGATATLTINVTADADTPNLNLEGYQTLALMNFEDVNLNGSSWLGQIDINSVSGANTIGVWNTANNNGYVEVGKEGTYLAGNSQNQVMEIEGSTGDKTLYTDIECEAGRFYEVGFDVAARLNNADTSGMSITLVQIDDNGDAIPGTEVLLYTFSPTNSEWLLDQKIVLPVDETGTYRLLFEAENSDSVGAILDNLTFKAVDNLGYENDFIKLSEITSSLNDIDGSESLSLTLDGIPNGSILKGLYNGVVTELTVDGTINLEGWDLSSLQVKVPDNDSVDNVYTLTVTATATESSNGDTATNTINWDLTVLETSSNGNETPPETPEPTAAIKDLSVTLVKGEERLVESDEDIDIEVKNDVATFKSGNSDANHNDKDITEIIFNDGTSITSGDGYLSYNNGQGVGIGLNEGNGNGGGSADDGFRINGSEQLDIELSSAVKDITLTFKNPAGQSIKITTTDINGNVVVHTPIEIGSGNNNLDTITLVNNIPFSSFSFVVEGDTNGANGVTLFEIESDDSYQTVTSYELSASYEFTNHDLSSVNSITLSGFPDGVTIYDANSDLVSGNGDGTWTLNANSFSESGGVYSLSGWTAESSIDIAADFEPRLEIVGADGAVYIRGGSANSDTLETAIEGTDGHDLLDGQSGNDMLIGGLGNDTLIGGLGDDTFIWNKDEFGTDHIIDFEVGTNKLDISDLLQGENSDNLNEFLHISFDHTTGATTIDIDVNGGDDYTQHIILDGVNLLSGGITEEQAISGLLSDGALIISNETNSNGSPVAPVSEPISPFEENRIGNDYP</sequence>
<evidence type="ECO:0000256" key="1">
    <source>
        <dbReference type="ARBA" id="ARBA00022837"/>
    </source>
</evidence>
<dbReference type="InterPro" id="IPR001343">
    <property type="entry name" value="Hemolysn_Ca-bd"/>
</dbReference>
<keyword evidence="1" id="KW-0106">Calcium</keyword>
<dbReference type="InterPro" id="IPR019960">
    <property type="entry name" value="T1SS_VCA0849"/>
</dbReference>
<name>A0A7S9NXD8_9GAMM</name>
<dbReference type="Pfam" id="PF17803">
    <property type="entry name" value="Cadherin_4"/>
    <property type="match status" value="2"/>
</dbReference>
<organism evidence="4">
    <name type="scientific">Shewanella eurypsychrophilus</name>
    <dbReference type="NCBI Taxonomy" id="2593656"/>
    <lineage>
        <taxon>Bacteria</taxon>
        <taxon>Pseudomonadati</taxon>
        <taxon>Pseudomonadota</taxon>
        <taxon>Gammaproteobacteria</taxon>
        <taxon>Alteromonadales</taxon>
        <taxon>Shewanellaceae</taxon>
        <taxon>Shewanella</taxon>
    </lineage>
</organism>
<dbReference type="InterPro" id="IPR011049">
    <property type="entry name" value="Serralysin-like_metalloprot_C"/>
</dbReference>
<evidence type="ECO:0000313" key="4">
    <source>
        <dbReference type="EMBL" id="QPG56404.1"/>
    </source>
</evidence>
<feature type="region of interest" description="Disordered" evidence="2">
    <location>
        <begin position="2446"/>
        <end position="2473"/>
    </location>
</feature>
<dbReference type="NCBIfam" id="TIGR03661">
    <property type="entry name" value="T1SS_VCA0849"/>
    <property type="match status" value="1"/>
</dbReference>
<evidence type="ECO:0000259" key="3">
    <source>
        <dbReference type="Pfam" id="PF17803"/>
    </source>
</evidence>
<dbReference type="SUPFAM" id="SSF51120">
    <property type="entry name" value="beta-Roll"/>
    <property type="match status" value="1"/>
</dbReference>
<feature type="region of interest" description="Disordered" evidence="2">
    <location>
        <begin position="1288"/>
        <end position="1316"/>
    </location>
</feature>
<feature type="domain" description="RapA2 cadherin-like" evidence="3">
    <location>
        <begin position="991"/>
        <end position="1066"/>
    </location>
</feature>
<dbReference type="GO" id="GO:0005509">
    <property type="term" value="F:calcium ion binding"/>
    <property type="evidence" value="ECO:0007669"/>
    <property type="project" value="InterPro"/>
</dbReference>
<dbReference type="Gene3D" id="2.60.40.1200">
    <property type="match status" value="2"/>
</dbReference>
<protein>
    <submittedName>
        <fullName evidence="4">Type I secretion C-terminal target domain-containing protein</fullName>
    </submittedName>
</protein>
<accession>A0A7S9NXD8</accession>
<feature type="domain" description="RapA2 cadherin-like" evidence="3">
    <location>
        <begin position="572"/>
        <end position="662"/>
    </location>
</feature>
<feature type="compositionally biased region" description="Basic and acidic residues" evidence="2">
    <location>
        <begin position="2464"/>
        <end position="2473"/>
    </location>
</feature>
<dbReference type="PROSITE" id="PS00330">
    <property type="entry name" value="HEMOLYSIN_CALCIUM"/>
    <property type="match status" value="2"/>
</dbReference>
<reference evidence="4" key="1">
    <citation type="submission" date="2019-10" db="EMBL/GenBank/DDBJ databases">
        <title>Shewanella sp. YLB-07 whole genome sequence.</title>
        <authorList>
            <person name="Yu L."/>
        </authorList>
    </citation>
    <scope>NUCLEOTIDE SEQUENCE [LARGE SCALE GENOMIC DNA]</scope>
    <source>
        <strain evidence="4">YLB-08</strain>
    </source>
</reference>
<dbReference type="InterPro" id="IPR040853">
    <property type="entry name" value="RapA2_cadherin-like"/>
</dbReference>
<dbReference type="InterPro" id="IPR013783">
    <property type="entry name" value="Ig-like_fold"/>
</dbReference>
<dbReference type="Gene3D" id="2.60.40.10">
    <property type="entry name" value="Immunoglobulins"/>
    <property type="match status" value="1"/>
</dbReference>
<dbReference type="EMBL" id="CP045503">
    <property type="protein sequence ID" value="QPG56404.1"/>
    <property type="molecule type" value="Genomic_DNA"/>
</dbReference>